<reference evidence="2" key="1">
    <citation type="journal article" date="2014" name="Proc. Natl. Acad. Sci. U.S.A.">
        <title>Extensive sampling of basidiomycete genomes demonstrates inadequacy of the white-rot/brown-rot paradigm for wood decay fungi.</title>
        <authorList>
            <person name="Riley R."/>
            <person name="Salamov A.A."/>
            <person name="Brown D.W."/>
            <person name="Nagy L.G."/>
            <person name="Floudas D."/>
            <person name="Held B.W."/>
            <person name="Levasseur A."/>
            <person name="Lombard V."/>
            <person name="Morin E."/>
            <person name="Otillar R."/>
            <person name="Lindquist E.A."/>
            <person name="Sun H."/>
            <person name="LaButti K.M."/>
            <person name="Schmutz J."/>
            <person name="Jabbour D."/>
            <person name="Luo H."/>
            <person name="Baker S.E."/>
            <person name="Pisabarro A.G."/>
            <person name="Walton J.D."/>
            <person name="Blanchette R.A."/>
            <person name="Henrissat B."/>
            <person name="Martin F."/>
            <person name="Cullen D."/>
            <person name="Hibbett D.S."/>
            <person name="Grigoriev I.V."/>
        </authorList>
    </citation>
    <scope>NUCLEOTIDE SEQUENCE [LARGE SCALE GENOMIC DNA]</scope>
    <source>
        <strain evidence="2">FD-172 SS1</strain>
    </source>
</reference>
<accession>A0A067MUG0</accession>
<dbReference type="EMBL" id="KL198019">
    <property type="protein sequence ID" value="KDQ19254.1"/>
    <property type="molecule type" value="Genomic_DNA"/>
</dbReference>
<sequence>MESPPRITELIMLGDPLRPGLLRDLNGPEGHEIAAPMDGIRYLYMSSTYLPRCIIPAYANLAELRLSHVDRSSTILPQLEEILRSCHQLVFLRATNVGGSDSKAPFHSRGSVKMCSLRTIEIFDAYDASVAYFLSTLVAPVLEVLRIQAKTFFYRNGQIASYIGQPLAIFLATSNPHLQNLSLDAVEILQDDLVPVLQLLPHISSLRLSRMFGAARFLETLTSERLCPQLKLLVIANMTHDRPTISVPLRTLIQPEDRLPLQRLVVQGCKHFDPPHIAWLSANAPNFRLLP</sequence>
<dbReference type="AlphaFoldDB" id="A0A067MUG0"/>
<dbReference type="Proteomes" id="UP000027195">
    <property type="component" value="Unassembled WGS sequence"/>
</dbReference>
<dbReference type="HOGENOM" id="CLU_956428_0_0_1"/>
<dbReference type="InParanoid" id="A0A067MUG0"/>
<keyword evidence="2" id="KW-1185">Reference proteome</keyword>
<dbReference type="Gene3D" id="3.80.10.10">
    <property type="entry name" value="Ribonuclease Inhibitor"/>
    <property type="match status" value="1"/>
</dbReference>
<dbReference type="InterPro" id="IPR032675">
    <property type="entry name" value="LRR_dom_sf"/>
</dbReference>
<evidence type="ECO:0000313" key="2">
    <source>
        <dbReference type="Proteomes" id="UP000027195"/>
    </source>
</evidence>
<name>A0A067MUG0_BOTB1</name>
<evidence type="ECO:0000313" key="1">
    <source>
        <dbReference type="EMBL" id="KDQ19254.1"/>
    </source>
</evidence>
<proteinExistence type="predicted"/>
<protein>
    <recommendedName>
        <fullName evidence="3">F-box domain-containing protein</fullName>
    </recommendedName>
</protein>
<evidence type="ECO:0008006" key="3">
    <source>
        <dbReference type="Google" id="ProtNLM"/>
    </source>
</evidence>
<dbReference type="STRING" id="930990.A0A067MUG0"/>
<dbReference type="SUPFAM" id="SSF52047">
    <property type="entry name" value="RNI-like"/>
    <property type="match status" value="1"/>
</dbReference>
<organism evidence="1 2">
    <name type="scientific">Botryobasidium botryosum (strain FD-172 SS1)</name>
    <dbReference type="NCBI Taxonomy" id="930990"/>
    <lineage>
        <taxon>Eukaryota</taxon>
        <taxon>Fungi</taxon>
        <taxon>Dikarya</taxon>
        <taxon>Basidiomycota</taxon>
        <taxon>Agaricomycotina</taxon>
        <taxon>Agaricomycetes</taxon>
        <taxon>Cantharellales</taxon>
        <taxon>Botryobasidiaceae</taxon>
        <taxon>Botryobasidium</taxon>
    </lineage>
</organism>
<gene>
    <name evidence="1" type="ORF">BOTBODRAFT_41534</name>
</gene>